<evidence type="ECO:0000256" key="10">
    <source>
        <dbReference type="SAM" id="Phobius"/>
    </source>
</evidence>
<evidence type="ECO:0000313" key="13">
    <source>
        <dbReference type="WBParaSite" id="SRAE_X000059000.1"/>
    </source>
</evidence>
<dbReference type="Pfam" id="PF00654">
    <property type="entry name" value="Voltage_CLC"/>
    <property type="match status" value="1"/>
</dbReference>
<dbReference type="WBParaSite" id="SRAE_X000059000.1">
    <property type="protein sequence ID" value="SRAE_X000059000.1"/>
    <property type="gene ID" value="WBGene00266149"/>
</dbReference>
<dbReference type="InterPro" id="IPR014743">
    <property type="entry name" value="Cl-channel_core"/>
</dbReference>
<feature type="transmembrane region" description="Helical" evidence="10">
    <location>
        <begin position="198"/>
        <end position="219"/>
    </location>
</feature>
<evidence type="ECO:0000256" key="8">
    <source>
        <dbReference type="ARBA" id="ARBA00023214"/>
    </source>
</evidence>
<feature type="transmembrane region" description="Helical" evidence="10">
    <location>
        <begin position="430"/>
        <end position="446"/>
    </location>
</feature>
<dbReference type="Gene3D" id="3.10.580.10">
    <property type="entry name" value="CBS-domain"/>
    <property type="match status" value="2"/>
</dbReference>
<feature type="compositionally biased region" description="Basic and acidic residues" evidence="9">
    <location>
        <begin position="154"/>
        <end position="165"/>
    </location>
</feature>
<feature type="transmembrane region" description="Helical" evidence="10">
    <location>
        <begin position="597"/>
        <end position="625"/>
    </location>
</feature>
<feature type="transmembrane region" description="Helical" evidence="10">
    <location>
        <begin position="466"/>
        <end position="485"/>
    </location>
</feature>
<keyword evidence="8" id="KW-0868">Chloride</keyword>
<evidence type="ECO:0000256" key="5">
    <source>
        <dbReference type="ARBA" id="ARBA00022989"/>
    </source>
</evidence>
<keyword evidence="2" id="KW-0813">Transport</keyword>
<dbReference type="CDD" id="cd03683">
    <property type="entry name" value="ClC_1_like"/>
    <property type="match status" value="1"/>
</dbReference>
<keyword evidence="3 10" id="KW-0812">Transmembrane</keyword>
<dbReference type="AlphaFoldDB" id="A0A090N0T8"/>
<reference evidence="13" key="2">
    <citation type="submission" date="2020-12" db="UniProtKB">
        <authorList>
            <consortium name="WormBaseParasite"/>
        </authorList>
    </citation>
    <scope>IDENTIFICATION</scope>
</reference>
<evidence type="ECO:0000313" key="12">
    <source>
        <dbReference type="Proteomes" id="UP000035682"/>
    </source>
</evidence>
<evidence type="ECO:0000313" key="11">
    <source>
        <dbReference type="EMBL" id="CEF71263.1"/>
    </source>
</evidence>
<dbReference type="PRINTS" id="PR00762">
    <property type="entry name" value="CLCHANNEL"/>
</dbReference>
<keyword evidence="7 10" id="KW-0472">Membrane</keyword>
<keyword evidence="5 10" id="KW-1133">Transmembrane helix</keyword>
<dbReference type="EMBL" id="LN609530">
    <property type="protein sequence ID" value="CEF71263.1"/>
    <property type="molecule type" value="Genomic_DNA"/>
</dbReference>
<dbReference type="GO" id="GO:0005247">
    <property type="term" value="F:voltage-gated chloride channel activity"/>
    <property type="evidence" value="ECO:0007669"/>
    <property type="project" value="TreeGrafter"/>
</dbReference>
<feature type="region of interest" description="Disordered" evidence="9">
    <location>
        <begin position="1228"/>
        <end position="1252"/>
    </location>
</feature>
<feature type="compositionally biased region" description="Acidic residues" evidence="9">
    <location>
        <begin position="1231"/>
        <end position="1242"/>
    </location>
</feature>
<feature type="transmembrane region" description="Helical" evidence="10">
    <location>
        <begin position="631"/>
        <end position="651"/>
    </location>
</feature>
<evidence type="ECO:0000256" key="2">
    <source>
        <dbReference type="ARBA" id="ARBA00022448"/>
    </source>
</evidence>
<feature type="transmembrane region" description="Helical" evidence="10">
    <location>
        <begin position="535"/>
        <end position="556"/>
    </location>
</feature>
<comment type="subcellular location">
    <subcellularLocation>
        <location evidence="1">Membrane</location>
        <topology evidence="1">Multi-pass membrane protein</topology>
    </subcellularLocation>
</comment>
<evidence type="ECO:0000256" key="1">
    <source>
        <dbReference type="ARBA" id="ARBA00004141"/>
    </source>
</evidence>
<evidence type="ECO:0000256" key="3">
    <source>
        <dbReference type="ARBA" id="ARBA00022692"/>
    </source>
</evidence>
<accession>A0A090N0T8</accession>
<dbReference type="Gene3D" id="1.10.3080.10">
    <property type="entry name" value="Clc chloride channel"/>
    <property type="match status" value="1"/>
</dbReference>
<dbReference type="STRING" id="34506.A0A090N0T8"/>
<feature type="compositionally biased region" description="Polar residues" evidence="9">
    <location>
        <begin position="75"/>
        <end position="88"/>
    </location>
</feature>
<dbReference type="PANTHER" id="PTHR45720">
    <property type="entry name" value="CHLORIDE CHANNEL PROTEIN 2"/>
    <property type="match status" value="1"/>
</dbReference>
<dbReference type="OrthoDB" id="4564at2759"/>
<dbReference type="SUPFAM" id="SSF81340">
    <property type="entry name" value="Clc chloride channel"/>
    <property type="match status" value="1"/>
</dbReference>
<dbReference type="RefSeq" id="XP_024510459.1">
    <property type="nucleotide sequence ID" value="XM_024644953.1"/>
</dbReference>
<feature type="transmembrane region" description="Helical" evidence="10">
    <location>
        <begin position="249"/>
        <end position="270"/>
    </location>
</feature>
<dbReference type="InterPro" id="IPR046342">
    <property type="entry name" value="CBS_dom_sf"/>
</dbReference>
<dbReference type="FunFam" id="1.10.3080.10:FF:000022">
    <property type="entry name" value="Chloride channel protein"/>
    <property type="match status" value="1"/>
</dbReference>
<evidence type="ECO:0000313" key="14">
    <source>
        <dbReference type="WormBase" id="SRAE_X000059000"/>
    </source>
</evidence>
<dbReference type="Proteomes" id="UP000035682">
    <property type="component" value="Unplaced"/>
</dbReference>
<dbReference type="PANTHER" id="PTHR45720:SF10">
    <property type="entry name" value="CHLORIDE CHANNEL PROTEIN 2"/>
    <property type="match status" value="1"/>
</dbReference>
<feature type="region of interest" description="Disordered" evidence="9">
    <location>
        <begin position="144"/>
        <end position="173"/>
    </location>
</feature>
<feature type="transmembrane region" description="Helical" evidence="10">
    <location>
        <begin position="390"/>
        <end position="410"/>
    </location>
</feature>
<feature type="transmembrane region" description="Helical" evidence="10">
    <location>
        <begin position="355"/>
        <end position="378"/>
    </location>
</feature>
<evidence type="ECO:0000256" key="7">
    <source>
        <dbReference type="ARBA" id="ARBA00023136"/>
    </source>
</evidence>
<evidence type="ECO:0000256" key="6">
    <source>
        <dbReference type="ARBA" id="ARBA00023065"/>
    </source>
</evidence>
<protein>
    <submittedName>
        <fullName evidence="11 13">Chloride channel protein 2</fullName>
    </submittedName>
</protein>
<organism evidence="11">
    <name type="scientific">Strongyloides ratti</name>
    <name type="common">Parasitic roundworm</name>
    <dbReference type="NCBI Taxonomy" id="34506"/>
    <lineage>
        <taxon>Eukaryota</taxon>
        <taxon>Metazoa</taxon>
        <taxon>Ecdysozoa</taxon>
        <taxon>Nematoda</taxon>
        <taxon>Chromadorea</taxon>
        <taxon>Rhabditida</taxon>
        <taxon>Tylenchina</taxon>
        <taxon>Panagrolaimomorpha</taxon>
        <taxon>Strongyloidoidea</taxon>
        <taxon>Strongyloididae</taxon>
        <taxon>Strongyloides</taxon>
    </lineage>
</organism>
<keyword evidence="4" id="KW-0677">Repeat</keyword>
<dbReference type="CTD" id="36383643"/>
<dbReference type="SUPFAM" id="SSF54631">
    <property type="entry name" value="CBS-domain pair"/>
    <property type="match status" value="1"/>
</dbReference>
<gene>
    <name evidence="11 13 14" type="ORF">SRAE_X000059000</name>
</gene>
<dbReference type="OMA" id="LWEDKAY"/>
<reference evidence="11 12" key="1">
    <citation type="submission" date="2014-09" db="EMBL/GenBank/DDBJ databases">
        <authorList>
            <person name="Martin A.A."/>
        </authorList>
    </citation>
    <scope>NUCLEOTIDE SEQUENCE</scope>
    <source>
        <strain evidence="12">ED321</strain>
        <strain evidence="11">ED321 Heterogonic</strain>
    </source>
</reference>
<evidence type="ECO:0000256" key="9">
    <source>
        <dbReference type="SAM" id="MobiDB-lite"/>
    </source>
</evidence>
<keyword evidence="6" id="KW-0406">Ion transport</keyword>
<dbReference type="eggNOG" id="KOG0476">
    <property type="taxonomic scope" value="Eukaryota"/>
</dbReference>
<evidence type="ECO:0000256" key="4">
    <source>
        <dbReference type="ARBA" id="ARBA00022737"/>
    </source>
</evidence>
<feature type="region of interest" description="Disordered" evidence="9">
    <location>
        <begin position="65"/>
        <end position="91"/>
    </location>
</feature>
<dbReference type="InterPro" id="IPR001807">
    <property type="entry name" value="ClC"/>
</dbReference>
<dbReference type="GeneID" id="36383643"/>
<keyword evidence="12" id="KW-1185">Reference proteome</keyword>
<dbReference type="WormBase" id="SRAE_X000059000">
    <property type="protein sequence ID" value="SRP02296"/>
    <property type="gene ID" value="WBGene00266149"/>
</dbReference>
<name>A0A090N0T8_STRRB</name>
<sequence length="1257" mass="141110">MSKKLTFENELRKRLLVNTPNLEGDEDSDYEVEVNENEDSPVAALLKRVPNIPISFLPFDNQDISSSSDMKKVPSTDSLSTTKANQKSPKLGSDYHYEKTVVFGRYHSEEMPLGIRKNAILQLPGLSAKSIEWANKNEMVGKSRSDSTVNILDNDNKDQDNLSREGRKRKSGVVQRQDVTSNYTKFRRNLIRYFLDDWLFLAMLGFAMASCSFCVDNLIELLQHGHILMLNQVENSFLLSELQKQTITYVVWTGYCVLLTTTCAIIVHFLGPQAIGSGIPEMKTILRGIFLKEYLSRKTLLSKIIGLTLSLGSGLPIGKEGPFVHIASILANQMSKIVHNKHSIYSNEARRTEMLAAGCAVGVACTFSAPVGGVLFSIEVTSVYFAVRNYWRGFFAAACAATLFRILRVILSDTMLTVVAFYQTSFPRDAFVPIEIALFIMLQRYLVKVVRKLNSISSGFLAKHYWIYPIIISFFISTLTFPKGYGQFIAGEKRFSATLKDFFSNCTYISDYNDTNYCGYEFLQSWQGKNLENNIFLVLVFYQVTFFFLSALASTIPVPSGIFMPVFVIGASFGRTIGEIMALYFPSGIDGHGDILIYPGVYAVVGAAAFCGGVTHTVSVAVIVFELTGQLIYILPVMIAVLIANATCAYLQPSIYDSIIQAKNLPYLPDIPSTSSYFHGIMVQQFMVKNVAYLTQTCTYKEIQDILYRFRKLKSFPIVDGKDSLILLGSCSRQILFNCLENAVGDKARKTEANHRIEQEKIEAARRMKSTKEKAKDIRRSILDITFDPTLPFKKKSKTSISVSGTQKRLFKKQKDVDKYNGINKGNSISDNALDDLPKGKKKNLKKISNATLNESKSRFTVTPVVTNINLQNIDSKKSDSDVASLNLNSDEKLNIENDEQSTTQSRPFFYTNKLENPFLQKNENFVEEESFGGIGSTEGDSKSYLSVDHTHSSDTSRKNSYNIFTINSAKDVYNTISGALRSLQKKGLIAFSRDDFDEKDYDLFGDEKKEWEESQLAKTIDMNNVGIDPAPFQLVEATSLFKVHSLFNLLGLNKAYVTNCGKLVGVVSSRDIRIAIERIQQGILFPSSPGIYVEGNNVEEYNGDTFINDNNNNNKDNNNDSNNYLNTPIVPEILVTNAPEEKSSKLFRRKTTLIRTNSDPCLHDIVSKLKAPSKPRLVRLNSTPCDKRNNDIDKSFEKINYPSIIQYESKDSLMSNKQSGKNNDIAIVIDSDDNNDDDEEPRDGYNTLPGKTLFRF</sequence>
<dbReference type="GO" id="GO:0005886">
    <property type="term" value="C:plasma membrane"/>
    <property type="evidence" value="ECO:0007669"/>
    <property type="project" value="TreeGrafter"/>
</dbReference>
<dbReference type="FunFam" id="3.10.580.10:FF:000032">
    <property type="entry name" value="Chloride channel protein"/>
    <property type="match status" value="1"/>
</dbReference>
<dbReference type="InterPro" id="IPR050970">
    <property type="entry name" value="Cl_channel_volt-gated"/>
</dbReference>
<proteinExistence type="predicted"/>